<evidence type="ECO:0000256" key="6">
    <source>
        <dbReference type="RuleBase" id="RU367155"/>
    </source>
</evidence>
<dbReference type="Proteomes" id="UP000032142">
    <property type="component" value="Unassembled WGS sequence"/>
</dbReference>
<evidence type="ECO:0000256" key="1">
    <source>
        <dbReference type="ARBA" id="ARBA00004123"/>
    </source>
</evidence>
<comment type="function">
    <text evidence="6">Component of the sequence-specific heterotrimeric transcription factor (NF-Y) which specifically recognizes a 5'-CCAAT-3' box motif found in the promoters of its target genes.</text>
</comment>
<dbReference type="EMBL" id="KN407212">
    <property type="protein sequence ID" value="KHG16925.1"/>
    <property type="molecule type" value="Genomic_DNA"/>
</dbReference>
<evidence type="ECO:0000313" key="7">
    <source>
        <dbReference type="EMBL" id="KHG16925.1"/>
    </source>
</evidence>
<keyword evidence="8" id="KW-1185">Reference proteome</keyword>
<dbReference type="Pfam" id="PF02045">
    <property type="entry name" value="CBFB_NFYA"/>
    <property type="match status" value="1"/>
</dbReference>
<keyword evidence="4 6" id="KW-0804">Transcription</keyword>
<dbReference type="PROSITE" id="PS51152">
    <property type="entry name" value="NFYA_HAP2_2"/>
    <property type="match status" value="1"/>
</dbReference>
<proteinExistence type="inferred from homology"/>
<accession>A0A0B0NVT9</accession>
<dbReference type="Gene3D" id="6.10.250.2430">
    <property type="match status" value="1"/>
</dbReference>
<dbReference type="AlphaFoldDB" id="A0A0B0NVT9"/>
<keyword evidence="3 6" id="KW-0238">DNA-binding</keyword>
<dbReference type="GO" id="GO:0003677">
    <property type="term" value="F:DNA binding"/>
    <property type="evidence" value="ECO:0007669"/>
    <property type="project" value="UniProtKB-KW"/>
</dbReference>
<keyword evidence="2 6" id="KW-0805">Transcription regulation</keyword>
<name>A0A0B0NVT9_GOSAR</name>
<organism evidence="7 8">
    <name type="scientific">Gossypium arboreum</name>
    <name type="common">Tree cotton</name>
    <name type="synonym">Gossypium nanking</name>
    <dbReference type="NCBI Taxonomy" id="29729"/>
    <lineage>
        <taxon>Eukaryota</taxon>
        <taxon>Viridiplantae</taxon>
        <taxon>Streptophyta</taxon>
        <taxon>Embryophyta</taxon>
        <taxon>Tracheophyta</taxon>
        <taxon>Spermatophyta</taxon>
        <taxon>Magnoliopsida</taxon>
        <taxon>eudicotyledons</taxon>
        <taxon>Gunneridae</taxon>
        <taxon>Pentapetalae</taxon>
        <taxon>rosids</taxon>
        <taxon>malvids</taxon>
        <taxon>Malvales</taxon>
        <taxon>Malvaceae</taxon>
        <taxon>Malvoideae</taxon>
        <taxon>Gossypium</taxon>
    </lineage>
</organism>
<gene>
    <name evidence="7" type="ORF">F383_03192</name>
</gene>
<comment type="subcellular location">
    <subcellularLocation>
        <location evidence="1 6">Nucleus</location>
    </subcellularLocation>
</comment>
<dbReference type="OrthoDB" id="1097733at2759"/>
<dbReference type="KEGG" id="gab:108486690"/>
<evidence type="ECO:0000256" key="2">
    <source>
        <dbReference type="ARBA" id="ARBA00023015"/>
    </source>
</evidence>
<dbReference type="GO" id="GO:0003700">
    <property type="term" value="F:DNA-binding transcription factor activity"/>
    <property type="evidence" value="ECO:0007669"/>
    <property type="project" value="UniProtKB-UniRule"/>
</dbReference>
<protein>
    <recommendedName>
        <fullName evidence="6">Nuclear transcription factor Y subunit</fullName>
    </recommendedName>
</protein>
<dbReference type="OMA" id="ISCPPWW"/>
<evidence type="ECO:0000256" key="5">
    <source>
        <dbReference type="ARBA" id="ARBA00023242"/>
    </source>
</evidence>
<reference evidence="8" key="1">
    <citation type="submission" date="2014-09" db="EMBL/GenBank/DDBJ databases">
        <authorList>
            <person name="Mudge J."/>
            <person name="Ramaraj T."/>
            <person name="Lindquist I.E."/>
            <person name="Bharti A.K."/>
            <person name="Sundararajan A."/>
            <person name="Cameron C.T."/>
            <person name="Woodward J.E."/>
            <person name="May G.D."/>
            <person name="Brubaker C."/>
            <person name="Broadhvest J."/>
            <person name="Wilkins T.A."/>
        </authorList>
    </citation>
    <scope>NUCLEOTIDE SEQUENCE</scope>
    <source>
        <strain evidence="8">cv. AKA8401</strain>
    </source>
</reference>
<evidence type="ECO:0000256" key="3">
    <source>
        <dbReference type="ARBA" id="ARBA00023125"/>
    </source>
</evidence>
<evidence type="ECO:0000313" key="8">
    <source>
        <dbReference type="Proteomes" id="UP000032142"/>
    </source>
</evidence>
<sequence>MASRVRILPKENLLISCPPWWNSNEQQFVEIVPQNVSLKKAENRSQLYHNAKRFDLQLLDHEPTLAEAGVTGVNNSQCNSSESGQVESCRKDIEGQTKPVYLLNNPNTLLSPSHPNYNHSMACAQYPYTDAYFTGLFTPYGQQTIAQMTGTAPTRIPLPLDLAEDEPIYVNPKQYHGILRRRRHRAKVETRNKLVKSRKPYLHESRHLHAMNRIRGSGGRFLSKKKPQWSDPTSNYILDIGCLDQKDNNGSELESRCSHTAEYGGSCTSCSNISSITNNGGDISRRAVSSCNGIQNCASLVR</sequence>
<evidence type="ECO:0000256" key="4">
    <source>
        <dbReference type="ARBA" id="ARBA00023163"/>
    </source>
</evidence>
<dbReference type="SMART" id="SM00521">
    <property type="entry name" value="CBF"/>
    <property type="match status" value="1"/>
</dbReference>
<comment type="similarity">
    <text evidence="6">Belongs to the NFYA/HAP2 subunit family.</text>
</comment>
<dbReference type="PRINTS" id="PR00616">
    <property type="entry name" value="CCAATSUBUNTB"/>
</dbReference>
<keyword evidence="5 6" id="KW-0539">Nucleus</keyword>
<dbReference type="InterPro" id="IPR001289">
    <property type="entry name" value="NFYA"/>
</dbReference>
<dbReference type="GO" id="GO:0005634">
    <property type="term" value="C:nucleus"/>
    <property type="evidence" value="ECO:0007669"/>
    <property type="project" value="UniProtKB-SubCell"/>
</dbReference>
<comment type="subunit">
    <text evidence="6">Heterotrimer.</text>
</comment>
<dbReference type="PANTHER" id="PTHR12632">
    <property type="entry name" value="TRANSCRIPTION FACTOR NF-Y ALPHA-RELATED"/>
    <property type="match status" value="1"/>
</dbReference>